<dbReference type="AlphaFoldDB" id="A0A3C0CDB1"/>
<dbReference type="EMBL" id="QRNO01000037">
    <property type="protein sequence ID" value="RHK49902.1"/>
    <property type="molecule type" value="Genomic_DNA"/>
</dbReference>
<evidence type="ECO:0000313" key="3">
    <source>
        <dbReference type="Proteomes" id="UP000286598"/>
    </source>
</evidence>
<name>A0A3C0CDB1_9BACT</name>
<dbReference type="OrthoDB" id="1364214at2"/>
<proteinExistence type="predicted"/>
<comment type="caution">
    <text evidence="2">The sequence shown here is derived from an EMBL/GenBank/DDBJ whole genome shotgun (WGS) entry which is preliminary data.</text>
</comment>
<reference evidence="2 3" key="1">
    <citation type="submission" date="2018-08" db="EMBL/GenBank/DDBJ databases">
        <title>A genome reference for cultivated species of the human gut microbiota.</title>
        <authorList>
            <person name="Zou Y."/>
            <person name="Xue W."/>
            <person name="Luo G."/>
        </authorList>
    </citation>
    <scope>NUCLEOTIDE SEQUENCE [LARGE SCALE GENOMIC DNA]</scope>
    <source>
        <strain evidence="2 3">AF42-9</strain>
    </source>
</reference>
<accession>A0A3C0CDB1</accession>
<organism evidence="2 3">
    <name type="scientific">Leyella stercorea</name>
    <dbReference type="NCBI Taxonomy" id="363265"/>
    <lineage>
        <taxon>Bacteria</taxon>
        <taxon>Pseudomonadati</taxon>
        <taxon>Bacteroidota</taxon>
        <taxon>Bacteroidia</taxon>
        <taxon>Bacteroidales</taxon>
        <taxon>Prevotellaceae</taxon>
        <taxon>Leyella</taxon>
    </lineage>
</organism>
<dbReference type="InterPro" id="IPR053830">
    <property type="entry name" value="DUF6922"/>
</dbReference>
<gene>
    <name evidence="2" type="ORF">DW060_08095</name>
</gene>
<dbReference type="Pfam" id="PF21956">
    <property type="entry name" value="DUF6922"/>
    <property type="match status" value="1"/>
</dbReference>
<dbReference type="GeneID" id="97804764"/>
<dbReference type="RefSeq" id="WP_083825715.1">
    <property type="nucleotide sequence ID" value="NZ_BRDO01000027.1"/>
</dbReference>
<sequence length="101" mass="12060">MDRTECKEQLSPVLFWDVDISQTDMDKYPSFFVQRVLEYGKWSDWNILVNYYGKEKIVNICMNLRSLDPVCLSYICAISNTKKEDYRCYRIAQSNPTHWNS</sequence>
<feature type="domain" description="DUF6922" evidence="1">
    <location>
        <begin position="10"/>
        <end position="60"/>
    </location>
</feature>
<evidence type="ECO:0000259" key="1">
    <source>
        <dbReference type="Pfam" id="PF21956"/>
    </source>
</evidence>
<keyword evidence="3" id="KW-1185">Reference proteome</keyword>
<protein>
    <recommendedName>
        <fullName evidence="1">DUF6922 domain-containing protein</fullName>
    </recommendedName>
</protein>
<evidence type="ECO:0000313" key="2">
    <source>
        <dbReference type="EMBL" id="RHK49902.1"/>
    </source>
</evidence>
<dbReference type="Proteomes" id="UP000286598">
    <property type="component" value="Unassembled WGS sequence"/>
</dbReference>